<dbReference type="CDD" id="cd00146">
    <property type="entry name" value="PKD"/>
    <property type="match status" value="1"/>
</dbReference>
<sequence>KSSNTSISANSTVSYTFTDFDSYNTRYYWKVYVDDDIDVVSKWFYFTTEHFTADPVNGDDDGGNSGQLIPIGVAGWVYMEDASPAANAFVTVSNVNESISVTTTTNATGAYAIAIGGKNHHIIRVNCSHLGEAGSNTTEVDVSKVTHWLNLTLSLAAIPPVARFSYTPDYPRVGEPVVFTDYSTDADGTIVEWLWDYGDGSTHVGKSASHTYKSEGFYDVKLKVTDNSDLSDTAKKTLQVLPVDPEEMVFIPPRQPPKYPLEPYTIPEMYQVIRGDKLQMSHEEIIVVVIDTGVTPRLFNNTDLSDIKALYHPNYDSGLDDNGHGTFVNAIVHYALEKWSPESIQYSIKALDEDGVCLIEYFLEAMDMAKDLHPHIVTISAGTFGKPGDAFC</sequence>
<dbReference type="Pfam" id="PF18911">
    <property type="entry name" value="PKD_4"/>
    <property type="match status" value="1"/>
</dbReference>
<name>X1MUK1_9ZZZZ</name>
<dbReference type="InterPro" id="IPR013783">
    <property type="entry name" value="Ig-like_fold"/>
</dbReference>
<reference evidence="2" key="1">
    <citation type="journal article" date="2014" name="Front. Microbiol.">
        <title>High frequency of phylogenetically diverse reductive dehalogenase-homologous genes in deep subseafloor sedimentary metagenomes.</title>
        <authorList>
            <person name="Kawai M."/>
            <person name="Futagami T."/>
            <person name="Toyoda A."/>
            <person name="Takaki Y."/>
            <person name="Nishi S."/>
            <person name="Hori S."/>
            <person name="Arai W."/>
            <person name="Tsubouchi T."/>
            <person name="Morono Y."/>
            <person name="Uchiyama I."/>
            <person name="Ito T."/>
            <person name="Fujiyama A."/>
            <person name="Inagaki F."/>
            <person name="Takami H."/>
        </authorList>
    </citation>
    <scope>NUCLEOTIDE SEQUENCE</scope>
    <source>
        <strain evidence="2">Expedition CK06-06</strain>
    </source>
</reference>
<dbReference type="Gene3D" id="2.60.40.10">
    <property type="entry name" value="Immunoglobulins"/>
    <property type="match status" value="1"/>
</dbReference>
<dbReference type="AlphaFoldDB" id="X1MUK1"/>
<dbReference type="SUPFAM" id="SSF52743">
    <property type="entry name" value="Subtilisin-like"/>
    <property type="match status" value="1"/>
</dbReference>
<dbReference type="SMART" id="SM00089">
    <property type="entry name" value="PKD"/>
    <property type="match status" value="1"/>
</dbReference>
<dbReference type="InterPro" id="IPR000601">
    <property type="entry name" value="PKD_dom"/>
</dbReference>
<feature type="non-terminal residue" evidence="2">
    <location>
        <position position="392"/>
    </location>
</feature>
<dbReference type="InterPro" id="IPR035986">
    <property type="entry name" value="PKD_dom_sf"/>
</dbReference>
<dbReference type="InterPro" id="IPR008969">
    <property type="entry name" value="CarboxyPept-like_regulatory"/>
</dbReference>
<gene>
    <name evidence="2" type="ORF">S06H3_15422</name>
</gene>
<dbReference type="GO" id="GO:0006508">
    <property type="term" value="P:proteolysis"/>
    <property type="evidence" value="ECO:0007669"/>
    <property type="project" value="InterPro"/>
</dbReference>
<evidence type="ECO:0000259" key="1">
    <source>
        <dbReference type="PROSITE" id="PS50093"/>
    </source>
</evidence>
<feature type="non-terminal residue" evidence="2">
    <location>
        <position position="1"/>
    </location>
</feature>
<evidence type="ECO:0000313" key="2">
    <source>
        <dbReference type="EMBL" id="GAI10034.1"/>
    </source>
</evidence>
<dbReference type="GO" id="GO:0004252">
    <property type="term" value="F:serine-type endopeptidase activity"/>
    <property type="evidence" value="ECO:0007669"/>
    <property type="project" value="InterPro"/>
</dbReference>
<dbReference type="SUPFAM" id="SSF49299">
    <property type="entry name" value="PKD domain"/>
    <property type="match status" value="1"/>
</dbReference>
<protein>
    <recommendedName>
        <fullName evidence="1">PKD domain-containing protein</fullName>
    </recommendedName>
</protein>
<dbReference type="Gene3D" id="3.40.50.200">
    <property type="entry name" value="Peptidase S8/S53 domain"/>
    <property type="match status" value="1"/>
</dbReference>
<dbReference type="InterPro" id="IPR022409">
    <property type="entry name" value="PKD/Chitinase_dom"/>
</dbReference>
<dbReference type="InterPro" id="IPR036852">
    <property type="entry name" value="Peptidase_S8/S53_dom_sf"/>
</dbReference>
<dbReference type="SUPFAM" id="SSF49464">
    <property type="entry name" value="Carboxypeptidase regulatory domain-like"/>
    <property type="match status" value="1"/>
</dbReference>
<feature type="domain" description="PKD" evidence="1">
    <location>
        <begin position="160"/>
        <end position="240"/>
    </location>
</feature>
<dbReference type="PROSITE" id="PS50093">
    <property type="entry name" value="PKD"/>
    <property type="match status" value="1"/>
</dbReference>
<comment type="caution">
    <text evidence="2">The sequence shown here is derived from an EMBL/GenBank/DDBJ whole genome shotgun (WGS) entry which is preliminary data.</text>
</comment>
<accession>X1MUK1</accession>
<organism evidence="2">
    <name type="scientific">marine sediment metagenome</name>
    <dbReference type="NCBI Taxonomy" id="412755"/>
    <lineage>
        <taxon>unclassified sequences</taxon>
        <taxon>metagenomes</taxon>
        <taxon>ecological metagenomes</taxon>
    </lineage>
</organism>
<proteinExistence type="predicted"/>
<dbReference type="EMBL" id="BARV01007589">
    <property type="protein sequence ID" value="GAI10034.1"/>
    <property type="molecule type" value="Genomic_DNA"/>
</dbReference>